<dbReference type="GO" id="GO:0006508">
    <property type="term" value="P:proteolysis"/>
    <property type="evidence" value="ECO:0007669"/>
    <property type="project" value="UniProtKB-KW"/>
</dbReference>
<dbReference type="PANTHER" id="PTHR47967">
    <property type="entry name" value="OS07G0603500 PROTEIN-RELATED"/>
    <property type="match status" value="1"/>
</dbReference>
<dbReference type="InterPro" id="IPR032799">
    <property type="entry name" value="TAXi_C"/>
</dbReference>
<dbReference type="Pfam" id="PF14541">
    <property type="entry name" value="TAXi_C"/>
    <property type="match status" value="1"/>
</dbReference>
<dbReference type="GO" id="GO:0008233">
    <property type="term" value="F:peptidase activity"/>
    <property type="evidence" value="ECO:0007669"/>
    <property type="project" value="UniProtKB-KW"/>
</dbReference>
<name>A0AB40CJX7_DIOCR</name>
<dbReference type="RefSeq" id="XP_039140351.1">
    <property type="nucleotide sequence ID" value="XM_039284417.1"/>
</dbReference>
<keyword evidence="5" id="KW-1185">Reference proteome</keyword>
<organism evidence="5 6">
    <name type="scientific">Dioscorea cayennensis subsp. rotundata</name>
    <name type="common">White Guinea yam</name>
    <name type="synonym">Dioscorea rotundata</name>
    <dbReference type="NCBI Taxonomy" id="55577"/>
    <lineage>
        <taxon>Eukaryota</taxon>
        <taxon>Viridiplantae</taxon>
        <taxon>Streptophyta</taxon>
        <taxon>Embryophyta</taxon>
        <taxon>Tracheophyta</taxon>
        <taxon>Spermatophyta</taxon>
        <taxon>Magnoliopsida</taxon>
        <taxon>Liliopsida</taxon>
        <taxon>Dioscoreales</taxon>
        <taxon>Dioscoreaceae</taxon>
        <taxon>Dioscorea</taxon>
    </lineage>
</organism>
<evidence type="ECO:0000313" key="5">
    <source>
        <dbReference type="Proteomes" id="UP001515500"/>
    </source>
</evidence>
<dbReference type="PANTHER" id="PTHR47967:SF128">
    <property type="entry name" value="ASPARTIC PROTEINASE CDR1-LIKE"/>
    <property type="match status" value="1"/>
</dbReference>
<dbReference type="InterPro" id="IPR051708">
    <property type="entry name" value="Plant_Aspart_Prot_A1"/>
</dbReference>
<dbReference type="SUPFAM" id="SSF50630">
    <property type="entry name" value="Acid proteases"/>
    <property type="match status" value="1"/>
</dbReference>
<accession>A0AB40CJX7</accession>
<gene>
    <name evidence="6" type="primary">LOC120277556</name>
</gene>
<dbReference type="Proteomes" id="UP001515500">
    <property type="component" value="Chromosome 15"/>
</dbReference>
<dbReference type="InterPro" id="IPR033121">
    <property type="entry name" value="PEPTIDASE_A1"/>
</dbReference>
<dbReference type="InterPro" id="IPR032861">
    <property type="entry name" value="TAXi_N"/>
</dbReference>
<keyword evidence="2" id="KW-0645">Protease</keyword>
<dbReference type="Gene3D" id="2.40.70.10">
    <property type="entry name" value="Acid Proteases"/>
    <property type="match status" value="3"/>
</dbReference>
<dbReference type="GO" id="GO:0005576">
    <property type="term" value="C:extracellular region"/>
    <property type="evidence" value="ECO:0007669"/>
    <property type="project" value="TreeGrafter"/>
</dbReference>
<evidence type="ECO:0000256" key="3">
    <source>
        <dbReference type="ARBA" id="ARBA00022801"/>
    </source>
</evidence>
<feature type="domain" description="Peptidase A1" evidence="4">
    <location>
        <begin position="25"/>
        <end position="341"/>
    </location>
</feature>
<keyword evidence="3" id="KW-0378">Hydrolase</keyword>
<comment type="similarity">
    <text evidence="1">Belongs to the peptidase A1 family.</text>
</comment>
<evidence type="ECO:0000259" key="4">
    <source>
        <dbReference type="PROSITE" id="PS51767"/>
    </source>
</evidence>
<evidence type="ECO:0000313" key="6">
    <source>
        <dbReference type="RefSeq" id="XP_039140351.1"/>
    </source>
</evidence>
<dbReference type="InterPro" id="IPR021109">
    <property type="entry name" value="Peptidase_aspartic_dom_sf"/>
</dbReference>
<dbReference type="GeneID" id="120277556"/>
<reference evidence="6" key="1">
    <citation type="submission" date="2025-08" db="UniProtKB">
        <authorList>
            <consortium name="RefSeq"/>
        </authorList>
    </citation>
    <scope>IDENTIFICATION</scope>
</reference>
<dbReference type="Pfam" id="PF14543">
    <property type="entry name" value="TAXi_N"/>
    <property type="match status" value="2"/>
</dbReference>
<protein>
    <submittedName>
        <fullName evidence="6">Aspartic proteinase CDR1-like</fullName>
    </submittedName>
</protein>
<dbReference type="AlphaFoldDB" id="A0AB40CJX7"/>
<evidence type="ECO:0000256" key="2">
    <source>
        <dbReference type="ARBA" id="ARBA00022670"/>
    </source>
</evidence>
<sequence>MAFHAGQEQLKNGFSGQVEYTNTTYTVSMTIGIPETPVSLSIDTGSDVTWLQCKPCTDCFKKSNPPFDPETSGTFKYTTCENENCNIFANALKAFDHRLYFGCAFFARGNFFAAEDGIMGLGQGPFSIISQLNISKFSHCLQLPLTGKTSYILFGDAARLVGRAAPLIQNKIFRSQYVVNFHSMIVIDNEREITLNVPSNIFEMDKNGRGGLILDFGTTLMRISEVTFNKLCIAIKSIVPNANNTAMLVQEKGVPLYCFKASFKDLKSIGLIFRHDSIDIPLIKRQLFFRYYRMVGQQSTEFKCLTVSVSPNDLRESIFGAYAQANYNIGYDLDNFIVTFDEMKC</sequence>
<proteinExistence type="inferred from homology"/>
<dbReference type="PROSITE" id="PS51767">
    <property type="entry name" value="PEPTIDASE_A1"/>
    <property type="match status" value="1"/>
</dbReference>
<evidence type="ECO:0000256" key="1">
    <source>
        <dbReference type="ARBA" id="ARBA00007447"/>
    </source>
</evidence>